<organism evidence="1 2">
    <name type="scientific">Shewanella colwelliana</name>
    <name type="common">Alteromonas colwelliana</name>
    <dbReference type="NCBI Taxonomy" id="23"/>
    <lineage>
        <taxon>Bacteria</taxon>
        <taxon>Pseudomonadati</taxon>
        <taxon>Pseudomonadota</taxon>
        <taxon>Gammaproteobacteria</taxon>
        <taxon>Alteromonadales</taxon>
        <taxon>Shewanellaceae</taxon>
        <taxon>Shewanella</taxon>
    </lineage>
</organism>
<gene>
    <name evidence="1" type="ORF">BEL05_15190</name>
</gene>
<reference evidence="1 2" key="1">
    <citation type="submission" date="2016-07" db="EMBL/GenBank/DDBJ databases">
        <title>Whole-genome of two Shewanella species isolated from a digestive organ of sea cucumber Apostichopus japonicus Selenka 1867.</title>
        <authorList>
            <person name="Hong H.-H."/>
            <person name="Choi H."/>
            <person name="Cheon S."/>
            <person name="Oh J.-S."/>
            <person name="Lee H.-G."/>
            <person name="Park C."/>
        </authorList>
    </citation>
    <scope>NUCLEOTIDE SEQUENCE [LARGE SCALE GENOMIC DNA]</scope>
    <source>
        <strain evidence="1 2">CSB03KR</strain>
    </source>
</reference>
<comment type="caution">
    <text evidence="1">The sequence shown here is derived from an EMBL/GenBank/DDBJ whole genome shotgun (WGS) entry which is preliminary data.</text>
</comment>
<dbReference type="RefSeq" id="WP_069671174.1">
    <property type="nucleotide sequence ID" value="NZ_JAWWDQ010000007.1"/>
</dbReference>
<dbReference type="Proteomes" id="UP000095230">
    <property type="component" value="Unassembled WGS sequence"/>
</dbReference>
<accession>A0A1E5IV44</accession>
<dbReference type="EMBL" id="MCBT01000033">
    <property type="protein sequence ID" value="OEG73793.1"/>
    <property type="molecule type" value="Genomic_DNA"/>
</dbReference>
<sequence length="340" mass="36464">MLRSVLMVGVLGLALVGCGGSSSDNGGKPGPDKIKPKPILIDRYPEGIYLGSLANDAGDIVRGVNGYSQYVGIGFAVDVGTVGQITQEFEASIAEIGGEANQAGDWYSLTTKASKTDKLLHDIDLNYCVYEGATSCPVAQASTEIGDRLLKPLSSLHRAQLESNRFAPNFSPILTNKGFTVETDLVTPTSLLFVKTQALQLNGELMRSLVGSEWLAPTSHAKASHYSRYRFQQLPSGGLIINASMLDEQGQAQCRVTSERSFNAKQGLLMTFSVEMNLDEQLNCNTYLKNMGQSDEFVKALQTPQTVTIGFIAGESGLPTMALKQVAGDYSVAGSGLFMR</sequence>
<dbReference type="PROSITE" id="PS51257">
    <property type="entry name" value="PROKAR_LIPOPROTEIN"/>
    <property type="match status" value="1"/>
</dbReference>
<evidence type="ECO:0008006" key="3">
    <source>
        <dbReference type="Google" id="ProtNLM"/>
    </source>
</evidence>
<proteinExistence type="predicted"/>
<name>A0A1E5IV44_SHECO</name>
<evidence type="ECO:0000313" key="1">
    <source>
        <dbReference type="EMBL" id="OEG73793.1"/>
    </source>
</evidence>
<evidence type="ECO:0000313" key="2">
    <source>
        <dbReference type="Proteomes" id="UP000095230"/>
    </source>
</evidence>
<protein>
    <recommendedName>
        <fullName evidence="3">Lipoprotein</fullName>
    </recommendedName>
</protein>
<dbReference type="OrthoDB" id="7069177at2"/>
<dbReference type="AlphaFoldDB" id="A0A1E5IV44"/>